<dbReference type="EMBL" id="FZOS01000007">
    <property type="protein sequence ID" value="SNS47933.1"/>
    <property type="molecule type" value="Genomic_DNA"/>
</dbReference>
<dbReference type="InterPro" id="IPR011336">
    <property type="entry name" value="Restrct_endonuc_II_EcoRI/MunI"/>
</dbReference>
<organism evidence="1 2">
    <name type="scientific">Edaphosphingomonas laterariae</name>
    <dbReference type="NCBI Taxonomy" id="861865"/>
    <lineage>
        <taxon>Bacteria</taxon>
        <taxon>Pseudomonadati</taxon>
        <taxon>Pseudomonadota</taxon>
        <taxon>Alphaproteobacteria</taxon>
        <taxon>Sphingomonadales</taxon>
        <taxon>Rhizorhabdaceae</taxon>
        <taxon>Edaphosphingomonas</taxon>
    </lineage>
</organism>
<dbReference type="Proteomes" id="UP000198281">
    <property type="component" value="Unassembled WGS sequence"/>
</dbReference>
<dbReference type="SUPFAM" id="SSF52980">
    <property type="entry name" value="Restriction endonuclease-like"/>
    <property type="match status" value="1"/>
</dbReference>
<dbReference type="InterPro" id="IPR004221">
    <property type="entry name" value="Restrct_endonuc_II_EcoRI"/>
</dbReference>
<sequence>MAGEVEFKGKGQALRLGIQQELGGGPLTIFGAAAQKHDLSIREVTAGVLVKLAEEFPNLEFQLRTSLSKREINAKLSGFDPRLGQALFVESASIRPDGGITEVKDRNGKWRVVLVGESKHQGNDVEKILAGVLQGKNKDQDFMAAGNAIERMHKNVLELRNFMLDEKHFPYVVFLQGSNFATESFDVTRPDGRVVRVVHDSGLLNRIDRLTASSLSREINQNYCENITVRAGEHDHMFQIASLYCKAHPWEAKEMADRMLEVARTSLRVLANDLDFGQNVT</sequence>
<dbReference type="OrthoDB" id="407944at2"/>
<dbReference type="InterPro" id="IPR011335">
    <property type="entry name" value="Restrct_endonuc-II-like"/>
</dbReference>
<keyword evidence="2" id="KW-1185">Reference proteome</keyword>
<dbReference type="GO" id="GO:0009307">
    <property type="term" value="P:DNA restriction-modification system"/>
    <property type="evidence" value="ECO:0007669"/>
    <property type="project" value="InterPro"/>
</dbReference>
<dbReference type="RefSeq" id="WP_089219210.1">
    <property type="nucleotide sequence ID" value="NZ_FZOS01000007.1"/>
</dbReference>
<gene>
    <name evidence="1" type="ORF">SAMN06295912_107100</name>
</gene>
<reference evidence="2" key="1">
    <citation type="submission" date="2017-06" db="EMBL/GenBank/DDBJ databases">
        <authorList>
            <person name="Varghese N."/>
            <person name="Submissions S."/>
        </authorList>
    </citation>
    <scope>NUCLEOTIDE SEQUENCE [LARGE SCALE GENOMIC DNA]</scope>
    <source>
        <strain evidence="2">LNB2</strain>
    </source>
</reference>
<proteinExistence type="predicted"/>
<dbReference type="GO" id="GO:0003677">
    <property type="term" value="F:DNA binding"/>
    <property type="evidence" value="ECO:0007669"/>
    <property type="project" value="InterPro"/>
</dbReference>
<dbReference type="Gene3D" id="3.40.580.10">
    <property type="entry name" value="Eco RI Endonuclease, subunit A"/>
    <property type="match status" value="1"/>
</dbReference>
<dbReference type="GO" id="GO:0009036">
    <property type="term" value="F:type II site-specific deoxyribonuclease activity"/>
    <property type="evidence" value="ECO:0007669"/>
    <property type="project" value="InterPro"/>
</dbReference>
<name>A0A239EV61_9SPHN</name>
<evidence type="ECO:0000313" key="1">
    <source>
        <dbReference type="EMBL" id="SNS47933.1"/>
    </source>
</evidence>
<evidence type="ECO:0000313" key="2">
    <source>
        <dbReference type="Proteomes" id="UP000198281"/>
    </source>
</evidence>
<protein>
    <submittedName>
        <fullName evidence="1">Type II restriction enzyme</fullName>
    </submittedName>
</protein>
<dbReference type="AlphaFoldDB" id="A0A239EV61"/>
<dbReference type="GO" id="GO:0000287">
    <property type="term" value="F:magnesium ion binding"/>
    <property type="evidence" value="ECO:0007669"/>
    <property type="project" value="InterPro"/>
</dbReference>
<accession>A0A239EV61</accession>
<dbReference type="Pfam" id="PF02963">
    <property type="entry name" value="EcoRI"/>
    <property type="match status" value="1"/>
</dbReference>